<dbReference type="SUPFAM" id="SSF161098">
    <property type="entry name" value="MetI-like"/>
    <property type="match status" value="1"/>
</dbReference>
<evidence type="ECO:0000313" key="10">
    <source>
        <dbReference type="Proteomes" id="UP001139150"/>
    </source>
</evidence>
<dbReference type="GO" id="GO:0055085">
    <property type="term" value="P:transmembrane transport"/>
    <property type="evidence" value="ECO:0007669"/>
    <property type="project" value="InterPro"/>
</dbReference>
<dbReference type="PANTHER" id="PTHR32243">
    <property type="entry name" value="MALTOSE TRANSPORT SYSTEM PERMEASE-RELATED"/>
    <property type="match status" value="1"/>
</dbReference>
<evidence type="ECO:0000256" key="5">
    <source>
        <dbReference type="ARBA" id="ARBA00022989"/>
    </source>
</evidence>
<comment type="subcellular location">
    <subcellularLocation>
        <location evidence="1 7">Cell membrane</location>
        <topology evidence="1 7">Multi-pass membrane protein</topology>
    </subcellularLocation>
</comment>
<keyword evidence="10" id="KW-1185">Reference proteome</keyword>
<evidence type="ECO:0000313" key="9">
    <source>
        <dbReference type="EMBL" id="MCL7747678.1"/>
    </source>
</evidence>
<evidence type="ECO:0000259" key="8">
    <source>
        <dbReference type="PROSITE" id="PS50928"/>
    </source>
</evidence>
<dbReference type="InterPro" id="IPR050901">
    <property type="entry name" value="BP-dep_ABC_trans_perm"/>
</dbReference>
<comment type="similarity">
    <text evidence="7">Belongs to the binding-protein-dependent transport system permease family.</text>
</comment>
<evidence type="ECO:0000256" key="3">
    <source>
        <dbReference type="ARBA" id="ARBA00022475"/>
    </source>
</evidence>
<keyword evidence="3" id="KW-1003">Cell membrane</keyword>
<dbReference type="Gene3D" id="1.10.3720.10">
    <property type="entry name" value="MetI-like"/>
    <property type="match status" value="1"/>
</dbReference>
<dbReference type="InterPro" id="IPR035906">
    <property type="entry name" value="MetI-like_sf"/>
</dbReference>
<feature type="domain" description="ABC transmembrane type-1" evidence="8">
    <location>
        <begin position="67"/>
        <end position="258"/>
    </location>
</feature>
<proteinExistence type="inferred from homology"/>
<dbReference type="PROSITE" id="PS50928">
    <property type="entry name" value="ABC_TM1"/>
    <property type="match status" value="1"/>
</dbReference>
<dbReference type="CDD" id="cd06261">
    <property type="entry name" value="TM_PBP2"/>
    <property type="match status" value="1"/>
</dbReference>
<feature type="transmembrane region" description="Helical" evidence="7">
    <location>
        <begin position="7"/>
        <end position="28"/>
    </location>
</feature>
<evidence type="ECO:0000256" key="2">
    <source>
        <dbReference type="ARBA" id="ARBA00022448"/>
    </source>
</evidence>
<keyword evidence="6 7" id="KW-0472">Membrane</keyword>
<feature type="transmembrane region" description="Helical" evidence="7">
    <location>
        <begin position="235"/>
        <end position="258"/>
    </location>
</feature>
<dbReference type="PANTHER" id="PTHR32243:SF24">
    <property type="entry name" value="DIACETYLCHITOBIOSE UPTAKE SYSTEM PERMEASE PROTEIN NGCG"/>
    <property type="match status" value="1"/>
</dbReference>
<reference evidence="9" key="1">
    <citation type="submission" date="2022-02" db="EMBL/GenBank/DDBJ databases">
        <title>Halalkalibacter sp. nov. isolated from Lonar Lake, India.</title>
        <authorList>
            <person name="Joshi A."/>
            <person name="Thite S."/>
            <person name="Lodha T."/>
        </authorList>
    </citation>
    <scope>NUCLEOTIDE SEQUENCE</scope>
    <source>
        <strain evidence="9">MEB205</strain>
    </source>
</reference>
<dbReference type="InterPro" id="IPR000515">
    <property type="entry name" value="MetI-like"/>
</dbReference>
<comment type="caution">
    <text evidence="9">The sequence shown here is derived from an EMBL/GenBank/DDBJ whole genome shotgun (WGS) entry which is preliminary data.</text>
</comment>
<evidence type="ECO:0000256" key="1">
    <source>
        <dbReference type="ARBA" id="ARBA00004651"/>
    </source>
</evidence>
<dbReference type="Pfam" id="PF00528">
    <property type="entry name" value="BPD_transp_1"/>
    <property type="match status" value="1"/>
</dbReference>
<feature type="transmembrane region" description="Helical" evidence="7">
    <location>
        <begin position="188"/>
        <end position="215"/>
    </location>
</feature>
<keyword evidence="2 7" id="KW-0813">Transport</keyword>
<keyword evidence="5 7" id="KW-1133">Transmembrane helix</keyword>
<feature type="transmembrane region" description="Helical" evidence="7">
    <location>
        <begin position="102"/>
        <end position="123"/>
    </location>
</feature>
<dbReference type="GO" id="GO:0005886">
    <property type="term" value="C:plasma membrane"/>
    <property type="evidence" value="ECO:0007669"/>
    <property type="project" value="UniProtKB-SubCell"/>
</dbReference>
<name>A0A9X2CSZ7_9BACI</name>
<sequence length="273" mass="30577">MKLVKKILLYVIAIILLLFTSYPFLYMISTSFKTMNEFFVNPFSIIPESFTLDQFASVFEMGLIGYFVNSIIITVSSVVLVVFISALASYPLSRMKFRLNRPLFVIFLVGMMIPIHATLIPIFVMSNNLGFYDKLFALLGPYVAFALPISIFIMTQFMKEIPVELEEAAEMDGAGYWKIFSNVIFPNIVPAISTVVIYNFVHIWNEFIFALILISSPENMPLPIGLQKFYGEFSVNVPGLMAALTLASVPVIIIFIIAQERVVKGLTGGSVKG</sequence>
<keyword evidence="4 7" id="KW-0812">Transmembrane</keyword>
<evidence type="ECO:0000256" key="4">
    <source>
        <dbReference type="ARBA" id="ARBA00022692"/>
    </source>
</evidence>
<protein>
    <submittedName>
        <fullName evidence="9">Carbohydrate ABC transporter permease</fullName>
    </submittedName>
</protein>
<dbReference type="RefSeq" id="WP_250096576.1">
    <property type="nucleotide sequence ID" value="NZ_JAKRYL010000010.1"/>
</dbReference>
<evidence type="ECO:0000256" key="6">
    <source>
        <dbReference type="ARBA" id="ARBA00023136"/>
    </source>
</evidence>
<dbReference type="AlphaFoldDB" id="A0A9X2CSZ7"/>
<organism evidence="9 10">
    <name type="scientific">Halalkalibacter alkaliphilus</name>
    <dbReference type="NCBI Taxonomy" id="2917993"/>
    <lineage>
        <taxon>Bacteria</taxon>
        <taxon>Bacillati</taxon>
        <taxon>Bacillota</taxon>
        <taxon>Bacilli</taxon>
        <taxon>Bacillales</taxon>
        <taxon>Bacillaceae</taxon>
        <taxon>Halalkalibacter</taxon>
    </lineage>
</organism>
<dbReference type="EMBL" id="JAKRYL010000010">
    <property type="protein sequence ID" value="MCL7747678.1"/>
    <property type="molecule type" value="Genomic_DNA"/>
</dbReference>
<gene>
    <name evidence="9" type="ORF">MF646_11165</name>
</gene>
<accession>A0A9X2CSZ7</accession>
<dbReference type="Proteomes" id="UP001139150">
    <property type="component" value="Unassembled WGS sequence"/>
</dbReference>
<feature type="transmembrane region" description="Helical" evidence="7">
    <location>
        <begin position="135"/>
        <end position="154"/>
    </location>
</feature>
<evidence type="ECO:0000256" key="7">
    <source>
        <dbReference type="RuleBase" id="RU363032"/>
    </source>
</evidence>
<feature type="transmembrane region" description="Helical" evidence="7">
    <location>
        <begin position="63"/>
        <end position="90"/>
    </location>
</feature>